<sequence>MYPDMQALLRRASLTGHTLLVILASGPRPIWENVLRRAVFLGGEMIILGGGRHYDQVIMHPTIKRSGIDIIRSSSYKVKIWAFGSGLTGREIRIAADHAVLGTDFQAWLLRSKDQRGGDLYCFDGRNSTTSCCL</sequence>
<evidence type="ECO:0000313" key="2">
    <source>
        <dbReference type="Proteomes" id="UP001148312"/>
    </source>
</evidence>
<gene>
    <name evidence="1" type="ORF">N7539_003753</name>
</gene>
<proteinExistence type="predicted"/>
<comment type="caution">
    <text evidence="1">The sequence shown here is derived from an EMBL/GenBank/DDBJ whole genome shotgun (WGS) entry which is preliminary data.</text>
</comment>
<organism evidence="1 2">
    <name type="scientific">Penicillium diatomitis</name>
    <dbReference type="NCBI Taxonomy" id="2819901"/>
    <lineage>
        <taxon>Eukaryota</taxon>
        <taxon>Fungi</taxon>
        <taxon>Dikarya</taxon>
        <taxon>Ascomycota</taxon>
        <taxon>Pezizomycotina</taxon>
        <taxon>Eurotiomycetes</taxon>
        <taxon>Eurotiomycetidae</taxon>
        <taxon>Eurotiales</taxon>
        <taxon>Aspergillaceae</taxon>
        <taxon>Penicillium</taxon>
    </lineage>
</organism>
<reference evidence="1" key="1">
    <citation type="submission" date="2022-12" db="EMBL/GenBank/DDBJ databases">
        <authorList>
            <person name="Petersen C."/>
        </authorList>
    </citation>
    <scope>NUCLEOTIDE SEQUENCE</scope>
    <source>
        <strain evidence="1">IBT 30728</strain>
    </source>
</reference>
<dbReference type="GeneID" id="81623604"/>
<reference evidence="1" key="2">
    <citation type="journal article" date="2023" name="IMA Fungus">
        <title>Comparative genomic study of the Penicillium genus elucidates a diverse pangenome and 15 lateral gene transfer events.</title>
        <authorList>
            <person name="Petersen C."/>
            <person name="Sorensen T."/>
            <person name="Nielsen M.R."/>
            <person name="Sondergaard T.E."/>
            <person name="Sorensen J.L."/>
            <person name="Fitzpatrick D.A."/>
            <person name="Frisvad J.C."/>
            <person name="Nielsen K.L."/>
        </authorList>
    </citation>
    <scope>NUCLEOTIDE SEQUENCE</scope>
    <source>
        <strain evidence="1">IBT 30728</strain>
    </source>
</reference>
<evidence type="ECO:0000313" key="1">
    <source>
        <dbReference type="EMBL" id="KAJ5488863.1"/>
    </source>
</evidence>
<name>A0A9X0BY01_9EURO</name>
<dbReference type="Proteomes" id="UP001148312">
    <property type="component" value="Unassembled WGS sequence"/>
</dbReference>
<keyword evidence="2" id="KW-1185">Reference proteome</keyword>
<dbReference type="RefSeq" id="XP_056790896.1">
    <property type="nucleotide sequence ID" value="XM_056933355.1"/>
</dbReference>
<dbReference type="GO" id="GO:0016757">
    <property type="term" value="F:glycosyltransferase activity"/>
    <property type="evidence" value="ECO:0007669"/>
    <property type="project" value="UniProtKB-KW"/>
</dbReference>
<keyword evidence="1" id="KW-0328">Glycosyltransferase</keyword>
<accession>A0A9X0BY01</accession>
<keyword evidence="1" id="KW-0808">Transferase</keyword>
<protein>
    <submittedName>
        <fullName evidence="1">Uracil phosphoribosyltransferase</fullName>
    </submittedName>
</protein>
<dbReference type="AlphaFoldDB" id="A0A9X0BY01"/>
<dbReference type="EMBL" id="JAPWDQ010000004">
    <property type="protein sequence ID" value="KAJ5488863.1"/>
    <property type="molecule type" value="Genomic_DNA"/>
</dbReference>